<dbReference type="EMBL" id="CP136920">
    <property type="protein sequence ID" value="WOO41710.1"/>
    <property type="molecule type" value="Genomic_DNA"/>
</dbReference>
<reference evidence="2 3" key="1">
    <citation type="submission" date="2023-10" db="EMBL/GenBank/DDBJ databases">
        <title>Rubellicoccus peritrichatus gen. nov., sp. nov., isolated from an algae of coral reef tank.</title>
        <authorList>
            <person name="Luo J."/>
        </authorList>
    </citation>
    <scope>NUCLEOTIDE SEQUENCE [LARGE SCALE GENOMIC DNA]</scope>
    <source>
        <strain evidence="2 3">CR14</strain>
    </source>
</reference>
<keyword evidence="3" id="KW-1185">Reference proteome</keyword>
<evidence type="ECO:0000259" key="1">
    <source>
        <dbReference type="Pfam" id="PF13453"/>
    </source>
</evidence>
<accession>A0AAQ3LD63</accession>
<gene>
    <name evidence="2" type="ORF">RZN69_01320</name>
</gene>
<dbReference type="InterPro" id="IPR027392">
    <property type="entry name" value="TF_Znf"/>
</dbReference>
<dbReference type="Proteomes" id="UP001304300">
    <property type="component" value="Chromosome"/>
</dbReference>
<evidence type="ECO:0000313" key="3">
    <source>
        <dbReference type="Proteomes" id="UP001304300"/>
    </source>
</evidence>
<organism evidence="2 3">
    <name type="scientific">Rubellicoccus peritrichatus</name>
    <dbReference type="NCBI Taxonomy" id="3080537"/>
    <lineage>
        <taxon>Bacteria</taxon>
        <taxon>Pseudomonadati</taxon>
        <taxon>Verrucomicrobiota</taxon>
        <taxon>Opitutia</taxon>
        <taxon>Puniceicoccales</taxon>
        <taxon>Cerasicoccaceae</taxon>
        <taxon>Rubellicoccus</taxon>
    </lineage>
</organism>
<sequence length="151" mass="16383">MHCPRDNNPLTPKQTNGIQYYVCEVCHGILITKKDLDQFKHRTPKLELPTTPRSSIDIVEGEAVSPLAGGSMEVIEYQGVKIDVCRATGYFWLDGGELDLIIRKLYIKKAKKASDSATTPVSDAIGDAALEGVSQIVIEGIAAILSGIIDL</sequence>
<feature type="domain" description="Transcription factor zinc-finger" evidence="1">
    <location>
        <begin position="2"/>
        <end position="40"/>
    </location>
</feature>
<name>A0AAQ3LD63_9BACT</name>
<dbReference type="Pfam" id="PF13453">
    <property type="entry name" value="Zn_ribbon_TFIIB"/>
    <property type="match status" value="1"/>
</dbReference>
<proteinExistence type="predicted"/>
<evidence type="ECO:0000313" key="2">
    <source>
        <dbReference type="EMBL" id="WOO41710.1"/>
    </source>
</evidence>
<dbReference type="KEGG" id="puo:RZN69_01320"/>
<dbReference type="AlphaFoldDB" id="A0AAQ3LD63"/>
<dbReference type="RefSeq" id="WP_317834194.1">
    <property type="nucleotide sequence ID" value="NZ_CP136920.1"/>
</dbReference>
<protein>
    <submittedName>
        <fullName evidence="2">Zf-TFIIB domain-containing protein</fullName>
    </submittedName>
</protein>